<gene>
    <name evidence="2" type="ORF">DLK05_05050</name>
</gene>
<protein>
    <submittedName>
        <fullName evidence="2">Uncharacterized protein</fullName>
    </submittedName>
</protein>
<keyword evidence="3" id="KW-1185">Reference proteome</keyword>
<organism evidence="2 3">
    <name type="scientific">Ancylomarina longa</name>
    <dbReference type="NCBI Taxonomy" id="2487017"/>
    <lineage>
        <taxon>Bacteria</taxon>
        <taxon>Pseudomonadati</taxon>
        <taxon>Bacteroidota</taxon>
        <taxon>Bacteroidia</taxon>
        <taxon>Marinilabiliales</taxon>
        <taxon>Marinifilaceae</taxon>
        <taxon>Ancylomarina</taxon>
    </lineage>
</organism>
<sequence>MTFIPCRWVYFDDNNYLYFGKVDPKRVGKVELVKSKEDGNHPILFYLFTLNLKNGNRFASSTPPVLKGSNKSGISIHSKYA</sequence>
<reference evidence="2 3" key="1">
    <citation type="submission" date="2018-11" db="EMBL/GenBank/DDBJ databases">
        <title>Parancylomarina longa gen. nov., sp. nov., isolated from sediments of southern Okinawa.</title>
        <authorList>
            <person name="Fu T."/>
        </authorList>
    </citation>
    <scope>NUCLEOTIDE SEQUENCE [LARGE SCALE GENOMIC DNA]</scope>
    <source>
        <strain evidence="2 3">T3-2 S1-C</strain>
    </source>
</reference>
<feature type="region of interest" description="Disordered" evidence="1">
    <location>
        <begin position="61"/>
        <end position="81"/>
    </location>
</feature>
<comment type="caution">
    <text evidence="2">The sequence shown here is derived from an EMBL/GenBank/DDBJ whole genome shotgun (WGS) entry which is preliminary data.</text>
</comment>
<evidence type="ECO:0000313" key="2">
    <source>
        <dbReference type="EMBL" id="RUT79187.1"/>
    </source>
</evidence>
<name>A0A434AXM4_9BACT</name>
<dbReference type="Proteomes" id="UP000282985">
    <property type="component" value="Unassembled WGS sequence"/>
</dbReference>
<proteinExistence type="predicted"/>
<evidence type="ECO:0000313" key="3">
    <source>
        <dbReference type="Proteomes" id="UP000282985"/>
    </source>
</evidence>
<accession>A0A434AXM4</accession>
<evidence type="ECO:0000256" key="1">
    <source>
        <dbReference type="SAM" id="MobiDB-lite"/>
    </source>
</evidence>
<dbReference type="AlphaFoldDB" id="A0A434AXM4"/>
<dbReference type="RefSeq" id="WP_127342911.1">
    <property type="nucleotide sequence ID" value="NZ_RJJX01000004.1"/>
</dbReference>
<dbReference type="EMBL" id="RJJX01000004">
    <property type="protein sequence ID" value="RUT79187.1"/>
    <property type="molecule type" value="Genomic_DNA"/>
</dbReference>
<feature type="compositionally biased region" description="Polar residues" evidence="1">
    <location>
        <begin position="61"/>
        <end position="75"/>
    </location>
</feature>